<evidence type="ECO:0000313" key="4">
    <source>
        <dbReference type="Proteomes" id="UP001610334"/>
    </source>
</evidence>
<accession>A0ABR4GZI3</accession>
<reference evidence="3 4" key="1">
    <citation type="submission" date="2024-07" db="EMBL/GenBank/DDBJ databases">
        <title>Section-level genome sequencing and comparative genomics of Aspergillus sections Usti and Cavernicolus.</title>
        <authorList>
            <consortium name="Lawrence Berkeley National Laboratory"/>
            <person name="Nybo J.L."/>
            <person name="Vesth T.C."/>
            <person name="Theobald S."/>
            <person name="Frisvad J.C."/>
            <person name="Larsen T.O."/>
            <person name="Kjaerboelling I."/>
            <person name="Rothschild-Mancinelli K."/>
            <person name="Lyhne E.K."/>
            <person name="Kogle M.E."/>
            <person name="Barry K."/>
            <person name="Clum A."/>
            <person name="Na H."/>
            <person name="Ledsgaard L."/>
            <person name="Lin J."/>
            <person name="Lipzen A."/>
            <person name="Kuo A."/>
            <person name="Riley R."/>
            <person name="Mondo S."/>
            <person name="Labutti K."/>
            <person name="Haridas S."/>
            <person name="Pangalinan J."/>
            <person name="Salamov A.A."/>
            <person name="Simmons B.A."/>
            <person name="Magnuson J.K."/>
            <person name="Chen J."/>
            <person name="Drula E."/>
            <person name="Henrissat B."/>
            <person name="Wiebenga A."/>
            <person name="Lubbers R.J."/>
            <person name="Gomes A.C."/>
            <person name="Makela M.R."/>
            <person name="Stajich J."/>
            <person name="Grigoriev I.V."/>
            <person name="Mortensen U.H."/>
            <person name="De Vries R.P."/>
            <person name="Baker S.E."/>
            <person name="Andersen M.R."/>
        </authorList>
    </citation>
    <scope>NUCLEOTIDE SEQUENCE [LARGE SCALE GENOMIC DNA]</scope>
    <source>
        <strain evidence="3 4">CBS 588.65</strain>
    </source>
</reference>
<evidence type="ECO:0000313" key="3">
    <source>
        <dbReference type="EMBL" id="KAL2808615.1"/>
    </source>
</evidence>
<keyword evidence="4" id="KW-1185">Reference proteome</keyword>
<organism evidence="3 4">
    <name type="scientific">Aspergillus granulosus</name>
    <dbReference type="NCBI Taxonomy" id="176169"/>
    <lineage>
        <taxon>Eukaryota</taxon>
        <taxon>Fungi</taxon>
        <taxon>Dikarya</taxon>
        <taxon>Ascomycota</taxon>
        <taxon>Pezizomycotina</taxon>
        <taxon>Eurotiomycetes</taxon>
        <taxon>Eurotiomycetidae</taxon>
        <taxon>Eurotiales</taxon>
        <taxon>Aspergillaceae</taxon>
        <taxon>Aspergillus</taxon>
        <taxon>Aspergillus subgen. Nidulantes</taxon>
    </lineage>
</organism>
<feature type="region of interest" description="Disordered" evidence="1">
    <location>
        <begin position="450"/>
        <end position="470"/>
    </location>
</feature>
<dbReference type="Proteomes" id="UP001610334">
    <property type="component" value="Unassembled WGS sequence"/>
</dbReference>
<evidence type="ECO:0000256" key="1">
    <source>
        <dbReference type="SAM" id="MobiDB-lite"/>
    </source>
</evidence>
<sequence>MGVGQSHEDATHASSPEQLSLILAERFATKCFTPLELTHFKDNFFTRATDQGGLKYWNEKTLSDFLGIPDHSDAHCPLDAGPVIFRMASYLGAFPFQTTLAPSVLTFEAMVKVAVLLTERYGKVLRRGQRNRIRLLFGSLADVGRREIEKPSQEEEKPEDTEMATSHAPGYDIDAPANDDYDEDDDDDLALAALEALDAIEVFKHDSRINRKVFEARISVDTFRRLLMLLIVIAPLKPLEDVNIYTSDLSENRMNAVRKEADNILAAFKQESTGGISYKTFADTISTSFPFLFDPLTPLFEHLLFSKNLDFSQKRGSDTAESSPTPTPAVFPRSITLPGSFESTILNSSVISHLSFFLPSTSVNQNLLHGNIRLHPVFSTSAHGSSLTSFSHNVLTWQSGTLLLLEGVDTESNKALTIGAYLPQPWTSPKATSSSTSTSTLPALFQLSPRHTLHQGNPSPSLQNKPNIPPAYFSQQHGISIGCQIPPPSRTQKLPPSPHGAGSLLINTSLEVAELHISPFGHDGIFLPPGPSPTTGIENANPSKTTIDIYTLEIWGLVPDPEASSSSQGNRTQSAVEIQEAKWAFEAREAERRRNINLKAGAGDSAAESARWLLETAGIIGDNSGAGRAGGST</sequence>
<proteinExistence type="predicted"/>
<dbReference type="EMBL" id="JBFXLT010000108">
    <property type="protein sequence ID" value="KAL2808615.1"/>
    <property type="molecule type" value="Genomic_DNA"/>
</dbReference>
<comment type="caution">
    <text evidence="3">The sequence shown here is derived from an EMBL/GenBank/DDBJ whole genome shotgun (WGS) entry which is preliminary data.</text>
</comment>
<evidence type="ECO:0000259" key="2">
    <source>
        <dbReference type="PROSITE" id="PS51886"/>
    </source>
</evidence>
<name>A0ABR4GZI3_9EURO</name>
<feature type="domain" description="TLDc" evidence="2">
    <location>
        <begin position="344"/>
        <end position="558"/>
    </location>
</feature>
<dbReference type="SMART" id="SM00584">
    <property type="entry name" value="TLDc"/>
    <property type="match status" value="1"/>
</dbReference>
<dbReference type="PROSITE" id="PS51886">
    <property type="entry name" value="TLDC"/>
    <property type="match status" value="1"/>
</dbReference>
<dbReference type="Pfam" id="PF07534">
    <property type="entry name" value="TLD"/>
    <property type="match status" value="1"/>
</dbReference>
<protein>
    <submittedName>
        <fullName evidence="3">TLD-domain-containing protein</fullName>
    </submittedName>
</protein>
<feature type="compositionally biased region" description="Polar residues" evidence="1">
    <location>
        <begin position="454"/>
        <end position="466"/>
    </location>
</feature>
<gene>
    <name evidence="3" type="ORF">BJX63DRAFT_26426</name>
</gene>
<feature type="region of interest" description="Disordered" evidence="1">
    <location>
        <begin position="147"/>
        <end position="184"/>
    </location>
</feature>
<dbReference type="InterPro" id="IPR006571">
    <property type="entry name" value="TLDc_dom"/>
</dbReference>